<dbReference type="PROSITE" id="PS00678">
    <property type="entry name" value="WD_REPEATS_1"/>
    <property type="match status" value="1"/>
</dbReference>
<gene>
    <name evidence="4" type="ORF">HGM15179_009532</name>
</gene>
<evidence type="ECO:0000256" key="2">
    <source>
        <dbReference type="ARBA" id="ARBA00022737"/>
    </source>
</evidence>
<dbReference type="InterPro" id="IPR001680">
    <property type="entry name" value="WD40_rpt"/>
</dbReference>
<feature type="repeat" description="WD" evidence="3">
    <location>
        <begin position="372"/>
        <end position="413"/>
    </location>
</feature>
<keyword evidence="2" id="KW-0677">Repeat</keyword>
<dbReference type="PROSITE" id="PS50294">
    <property type="entry name" value="WD_REPEATS_REGION"/>
    <property type="match status" value="2"/>
</dbReference>
<dbReference type="Pfam" id="PF00400">
    <property type="entry name" value="WD40"/>
    <property type="match status" value="3"/>
</dbReference>
<evidence type="ECO:0000256" key="1">
    <source>
        <dbReference type="ARBA" id="ARBA00022574"/>
    </source>
</evidence>
<protein>
    <recommendedName>
        <fullName evidence="6">WD repeat-containing protein 64</fullName>
    </recommendedName>
</protein>
<dbReference type="PANTHER" id="PTHR44324:SF2">
    <property type="entry name" value="WD REPEAT-CONTAINING PROTEIN 64"/>
    <property type="match status" value="1"/>
</dbReference>
<dbReference type="SMART" id="SM00320">
    <property type="entry name" value="WD40"/>
    <property type="match status" value="9"/>
</dbReference>
<name>A0A8K1GGC5_9PASS</name>
<evidence type="ECO:0000313" key="4">
    <source>
        <dbReference type="EMBL" id="TRZ17587.1"/>
    </source>
</evidence>
<proteinExistence type="predicted"/>
<dbReference type="InterPro" id="IPR051242">
    <property type="entry name" value="WD-EF-hand_domain"/>
</dbReference>
<dbReference type="Proteomes" id="UP000796761">
    <property type="component" value="Unassembled WGS sequence"/>
</dbReference>
<dbReference type="PANTHER" id="PTHR44324">
    <property type="entry name" value="WD40 REPEAT DOMAIN 95"/>
    <property type="match status" value="1"/>
</dbReference>
<dbReference type="Gene3D" id="2.130.10.10">
    <property type="entry name" value="YVTN repeat-like/Quinoprotein amine dehydrogenase"/>
    <property type="match status" value="3"/>
</dbReference>
<accession>A0A8K1GGC5</accession>
<dbReference type="InterPro" id="IPR019775">
    <property type="entry name" value="WD40_repeat_CS"/>
</dbReference>
<evidence type="ECO:0008006" key="6">
    <source>
        <dbReference type="Google" id="ProtNLM"/>
    </source>
</evidence>
<feature type="repeat" description="WD" evidence="3">
    <location>
        <begin position="810"/>
        <end position="846"/>
    </location>
</feature>
<dbReference type="PROSITE" id="PS50082">
    <property type="entry name" value="WD_REPEATS_2"/>
    <property type="match status" value="5"/>
</dbReference>
<feature type="repeat" description="WD" evidence="3">
    <location>
        <begin position="668"/>
        <end position="691"/>
    </location>
</feature>
<dbReference type="AlphaFoldDB" id="A0A8K1GGC5"/>
<dbReference type="InterPro" id="IPR036322">
    <property type="entry name" value="WD40_repeat_dom_sf"/>
</dbReference>
<sequence length="930" mass="105071">MSGKKARDKKSCSALESIDFKNALEQFQSLVEKMIIQKTKESSGLYTKDGDEIDYDKFYSTTRTLFGPAVKDQNIQAFFRKIMSNPDEGPEWPEIFGCFTEGRDDMSSPSKENMVLLISEKQQITHSVVKRKDVIKGIVKVPHLHLTITASQRGVLTVFNKQMKVLATIDVEDTAWITGCDYLPNLKYVVAVTESTIILWDYISKESKSDGFVIKPMKNCLLCVCTVTMADNLAKDTILIGDYKGYVYLLTITSDDFIMKQSKTGKVSQFKVMDSESFDIPKRKLHDDWVGKIKYFPALKRFGSCSTDSTNSFVLDDIKRLEDQLPVKEFSVPKGVNAFTYCGKAKVIVTGGNDRILRLWNPVVNYSPIGKLLGHRHSIVDIVTNEKDQHVISLSCAKVFRVWDIQTLSPLQVFYEDHGTPEEMNSFPMVFDNDHGLLFTGSEVIDIYPLANVIQYSKELPQTHEKSLNVLLYNRTFHQILSICTESILKVWDLETGSQIYQIEDAHGVNTEVTCAAIEINGVYLATGACDGTVKIWEFESGQEIKALPLAQHSDDEHRVLKIIYLKADKGQHAVIVLEQRGKIKIIQGDSAQTDLHVTWVLPEIVPFPRRDPVVYLSLKPSSLQTQDFFPEIRLLCNTSSMKNDTETFLSSVDIKCFDVSKEEGFKMIATGSANGQINLWDFESASKNAESDEINTEIKTAEETSSCKNTQNPEMTAQLLSAKAGYSPLLASAHESSCIRLWSIQGNLMKELRPFSEHPSGPLTALCTDIFTKILLAGSKEGYIIRWNIASYLEDSRNKKSKIKEELCWRAHATEVVDLFIEEDKNVIATASIDGSIRLWHARTGYYFGYFGQARTFELSDTSRLILPSDVKDFSAIIKEESQHTEKKEVLYPLRLDRDKMQKIVLGQVAYLFDASIIHLLDNSYDIDH</sequence>
<feature type="repeat" description="WD" evidence="3">
    <location>
        <begin position="506"/>
        <end position="547"/>
    </location>
</feature>
<keyword evidence="5" id="KW-1185">Reference proteome</keyword>
<comment type="caution">
    <text evidence="4">The sequence shown here is derived from an EMBL/GenBank/DDBJ whole genome shotgun (WGS) entry which is preliminary data.</text>
</comment>
<keyword evidence="1 3" id="KW-0853">WD repeat</keyword>
<dbReference type="OrthoDB" id="5980302at2759"/>
<dbReference type="InterPro" id="IPR015943">
    <property type="entry name" value="WD40/YVTN_repeat-like_dom_sf"/>
</dbReference>
<evidence type="ECO:0000256" key="3">
    <source>
        <dbReference type="PROSITE-ProRule" id="PRU00221"/>
    </source>
</evidence>
<organism evidence="4 5">
    <name type="scientific">Zosterops borbonicus</name>
    <dbReference type="NCBI Taxonomy" id="364589"/>
    <lineage>
        <taxon>Eukaryota</taxon>
        <taxon>Metazoa</taxon>
        <taxon>Chordata</taxon>
        <taxon>Craniata</taxon>
        <taxon>Vertebrata</taxon>
        <taxon>Euteleostomi</taxon>
        <taxon>Archelosauria</taxon>
        <taxon>Archosauria</taxon>
        <taxon>Dinosauria</taxon>
        <taxon>Saurischia</taxon>
        <taxon>Theropoda</taxon>
        <taxon>Coelurosauria</taxon>
        <taxon>Aves</taxon>
        <taxon>Neognathae</taxon>
        <taxon>Neoaves</taxon>
        <taxon>Telluraves</taxon>
        <taxon>Australaves</taxon>
        <taxon>Passeriformes</taxon>
        <taxon>Sylvioidea</taxon>
        <taxon>Zosteropidae</taxon>
        <taxon>Zosterops</taxon>
    </lineage>
</organism>
<evidence type="ECO:0000313" key="5">
    <source>
        <dbReference type="Proteomes" id="UP000796761"/>
    </source>
</evidence>
<feature type="repeat" description="WD" evidence="3">
    <location>
        <begin position="461"/>
        <end position="502"/>
    </location>
</feature>
<dbReference type="EMBL" id="SWJQ01000259">
    <property type="protein sequence ID" value="TRZ17587.1"/>
    <property type="molecule type" value="Genomic_DNA"/>
</dbReference>
<reference evidence="4" key="1">
    <citation type="submission" date="2019-04" db="EMBL/GenBank/DDBJ databases">
        <title>Genome assembly of Zosterops borbonicus 15179.</title>
        <authorList>
            <person name="Leroy T."/>
            <person name="Anselmetti Y."/>
            <person name="Tilak M.-K."/>
            <person name="Nabholz B."/>
        </authorList>
    </citation>
    <scope>NUCLEOTIDE SEQUENCE</scope>
    <source>
        <strain evidence="4">HGM_15179</strain>
        <tissue evidence="4">Muscle</tissue>
    </source>
</reference>
<dbReference type="SUPFAM" id="SSF50978">
    <property type="entry name" value="WD40 repeat-like"/>
    <property type="match status" value="2"/>
</dbReference>